<dbReference type="EMBL" id="OZ021745">
    <property type="protein sequence ID" value="CAK9313894.1"/>
    <property type="molecule type" value="Genomic_DNA"/>
</dbReference>
<feature type="non-terminal residue" evidence="2">
    <location>
        <position position="1"/>
    </location>
</feature>
<evidence type="ECO:0000313" key="3">
    <source>
        <dbReference type="Proteomes" id="UP001642487"/>
    </source>
</evidence>
<feature type="non-terminal residue" evidence="2">
    <location>
        <position position="125"/>
    </location>
</feature>
<dbReference type="Proteomes" id="UP001642487">
    <property type="component" value="Chromosome 11"/>
</dbReference>
<feature type="compositionally biased region" description="Basic and acidic residues" evidence="1">
    <location>
        <begin position="71"/>
        <end position="84"/>
    </location>
</feature>
<organism evidence="2 3">
    <name type="scientific">Citrullus colocynthis</name>
    <name type="common">colocynth</name>
    <dbReference type="NCBI Taxonomy" id="252529"/>
    <lineage>
        <taxon>Eukaryota</taxon>
        <taxon>Viridiplantae</taxon>
        <taxon>Streptophyta</taxon>
        <taxon>Embryophyta</taxon>
        <taxon>Tracheophyta</taxon>
        <taxon>Spermatophyta</taxon>
        <taxon>Magnoliopsida</taxon>
        <taxon>eudicotyledons</taxon>
        <taxon>Gunneridae</taxon>
        <taxon>Pentapetalae</taxon>
        <taxon>rosids</taxon>
        <taxon>fabids</taxon>
        <taxon>Cucurbitales</taxon>
        <taxon>Cucurbitaceae</taxon>
        <taxon>Benincaseae</taxon>
        <taxon>Citrullus</taxon>
    </lineage>
</organism>
<proteinExistence type="predicted"/>
<protein>
    <submittedName>
        <fullName evidence="2">Uncharacterized protein</fullName>
    </submittedName>
</protein>
<accession>A0ABP0Y0F7</accession>
<reference evidence="2 3" key="1">
    <citation type="submission" date="2024-03" db="EMBL/GenBank/DDBJ databases">
        <authorList>
            <person name="Gkanogiannis A."/>
            <person name="Becerra Lopez-Lavalle L."/>
        </authorList>
    </citation>
    <scope>NUCLEOTIDE SEQUENCE [LARGE SCALE GENOMIC DNA]</scope>
</reference>
<gene>
    <name evidence="2" type="ORF">CITCOLO1_LOCUS5632</name>
</gene>
<keyword evidence="3" id="KW-1185">Reference proteome</keyword>
<feature type="region of interest" description="Disordered" evidence="1">
    <location>
        <begin position="27"/>
        <end position="92"/>
    </location>
</feature>
<sequence length="125" mass="13880">PIMQFVAIVEVKKRAYQFNEDKKADPLKRKSLKRKASQGSEISVSPVPNVAKDVEVSSIQNEQPIENPSAQDERKTQVEEHQVDESESAISATSFDRTTAKLAKAKAKLRKELGEFCRGAKAHAT</sequence>
<evidence type="ECO:0000313" key="2">
    <source>
        <dbReference type="EMBL" id="CAK9313894.1"/>
    </source>
</evidence>
<name>A0ABP0Y0F7_9ROSI</name>
<evidence type="ECO:0000256" key="1">
    <source>
        <dbReference type="SAM" id="MobiDB-lite"/>
    </source>
</evidence>
<feature type="compositionally biased region" description="Polar residues" evidence="1">
    <location>
        <begin position="57"/>
        <end position="70"/>
    </location>
</feature>